<dbReference type="PROSITE" id="PS00409">
    <property type="entry name" value="PROKAR_NTER_METHYL"/>
    <property type="match status" value="1"/>
</dbReference>
<dbReference type="Pfam" id="PF07963">
    <property type="entry name" value="N_methyl"/>
    <property type="match status" value="1"/>
</dbReference>
<feature type="region of interest" description="Disordered" evidence="1">
    <location>
        <begin position="382"/>
        <end position="403"/>
    </location>
</feature>
<sequence>MNTHPLMRRQRGVTLIEAMVSLLVMAFGMVALIGLQGTMRNSADLARQRTEAVRLAQQEMETLRAYSLLQASGNAEDRRRAYTQIVSEAARANAGDTIANASFTLTRNVSATPDGLGVAVAVQVSWQDRVGQEQQIQLDSVITRSDPRLAGALSVPPDGTPLRRPADRHPTIPPEAKDLGDGRSLLKPPALASGVAWIFDNKSGLIIQLCSSLSAAATTETISAAELAASCTGSTNAMLLAGHVRFSTGETPDPELPLSPALPLNLGLVAVNAQTPVPSHQCFNNAPAAADPTRTQGVRYYCIVYPNISRTPPSWDGRLNILDLPLSGPNAYRVCRYSADYNADKSIGNTEHPLNYLKVEASLVQQNFLVVAGSRNCPAGHPVDPSQGHFFNSATVEHQPDPR</sequence>
<reference evidence="3 4" key="1">
    <citation type="submission" date="2019-03" db="EMBL/GenBank/DDBJ databases">
        <title>Genomic Encyclopedia of Type Strains, Phase IV (KMG-IV): sequencing the most valuable type-strain genomes for metagenomic binning, comparative biology and taxonomic classification.</title>
        <authorList>
            <person name="Goeker M."/>
        </authorList>
    </citation>
    <scope>NUCLEOTIDE SEQUENCE [LARGE SCALE GENOMIC DNA]</scope>
    <source>
        <strain evidence="3 4">DSM 25082</strain>
    </source>
</reference>
<name>A0A4R6N310_9BURK</name>
<evidence type="ECO:0000256" key="2">
    <source>
        <dbReference type="SAM" id="Phobius"/>
    </source>
</evidence>
<keyword evidence="4" id="KW-1185">Reference proteome</keyword>
<dbReference type="Proteomes" id="UP000295357">
    <property type="component" value="Unassembled WGS sequence"/>
</dbReference>
<dbReference type="EMBL" id="SNXE01000004">
    <property type="protein sequence ID" value="TDP09529.1"/>
    <property type="molecule type" value="Genomic_DNA"/>
</dbReference>
<dbReference type="RefSeq" id="WP_133603516.1">
    <property type="nucleotide sequence ID" value="NZ_JAUFPJ010000004.1"/>
</dbReference>
<dbReference type="OrthoDB" id="9152588at2"/>
<keyword evidence="2" id="KW-0812">Transmembrane</keyword>
<keyword evidence="2" id="KW-0472">Membrane</keyword>
<dbReference type="InterPro" id="IPR012902">
    <property type="entry name" value="N_methyl_site"/>
</dbReference>
<dbReference type="AlphaFoldDB" id="A0A4R6N310"/>
<organism evidence="3 4">
    <name type="scientific">Roseateles asaccharophilus</name>
    <dbReference type="NCBI Taxonomy" id="582607"/>
    <lineage>
        <taxon>Bacteria</taxon>
        <taxon>Pseudomonadati</taxon>
        <taxon>Pseudomonadota</taxon>
        <taxon>Betaproteobacteria</taxon>
        <taxon>Burkholderiales</taxon>
        <taxon>Sphaerotilaceae</taxon>
        <taxon>Roseateles</taxon>
    </lineage>
</organism>
<feature type="transmembrane region" description="Helical" evidence="2">
    <location>
        <begin position="12"/>
        <end position="35"/>
    </location>
</feature>
<keyword evidence="2" id="KW-1133">Transmembrane helix</keyword>
<evidence type="ECO:0000313" key="4">
    <source>
        <dbReference type="Proteomes" id="UP000295357"/>
    </source>
</evidence>
<comment type="caution">
    <text evidence="3">The sequence shown here is derived from an EMBL/GenBank/DDBJ whole genome shotgun (WGS) entry which is preliminary data.</text>
</comment>
<evidence type="ECO:0000313" key="3">
    <source>
        <dbReference type="EMBL" id="TDP09529.1"/>
    </source>
</evidence>
<evidence type="ECO:0000256" key="1">
    <source>
        <dbReference type="SAM" id="MobiDB-lite"/>
    </source>
</evidence>
<accession>A0A4R6N310</accession>
<feature type="compositionally biased region" description="Basic and acidic residues" evidence="1">
    <location>
        <begin position="164"/>
        <end position="181"/>
    </location>
</feature>
<protein>
    <submittedName>
        <fullName evidence="3">Pilin/secretion family protein with methylation motif</fullName>
    </submittedName>
</protein>
<feature type="region of interest" description="Disordered" evidence="1">
    <location>
        <begin position="149"/>
        <end position="183"/>
    </location>
</feature>
<gene>
    <name evidence="3" type="ORF">DFR39_10490</name>
</gene>
<proteinExistence type="predicted"/>